<dbReference type="Proteomes" id="UP000202031">
    <property type="component" value="Chromosome"/>
</dbReference>
<protein>
    <submittedName>
        <fullName evidence="1">Uncharacterized protein</fullName>
    </submittedName>
</protein>
<evidence type="ECO:0000313" key="1">
    <source>
        <dbReference type="EMBL" id="ARQ97741.1"/>
    </source>
</evidence>
<dbReference type="GeneID" id="46921475"/>
<organism evidence="1 2">
    <name type="scientific">Campylobacter lanienae NCTC 13004</name>
    <dbReference type="NCBI Taxonomy" id="1031753"/>
    <lineage>
        <taxon>Bacteria</taxon>
        <taxon>Pseudomonadati</taxon>
        <taxon>Campylobacterota</taxon>
        <taxon>Epsilonproteobacteria</taxon>
        <taxon>Campylobacterales</taxon>
        <taxon>Campylobacteraceae</taxon>
        <taxon>Campylobacter</taxon>
    </lineage>
</organism>
<dbReference type="EMBL" id="CP015578">
    <property type="protein sequence ID" value="ARQ97741.1"/>
    <property type="molecule type" value="Genomic_DNA"/>
</dbReference>
<dbReference type="RefSeq" id="WP_096029907.1">
    <property type="nucleotide sequence ID" value="NZ_CP015578.1"/>
</dbReference>
<gene>
    <name evidence="1" type="ORF">CLAN_1004</name>
</gene>
<evidence type="ECO:0000313" key="2">
    <source>
        <dbReference type="Proteomes" id="UP000202031"/>
    </source>
</evidence>
<proteinExistence type="predicted"/>
<reference evidence="2" key="1">
    <citation type="journal article" date="2017" name="Genome Biol. Evol.">
        <title>Comparative Genomic Analysis Identifies a Campylobacter Clade Deficient in Selenium Metabolism.</title>
        <authorList>
            <person name="Miller W.G."/>
            <person name="Yee E."/>
            <person name="Lopes B.S."/>
            <person name="Chapman M.H."/>
            <person name="Huynh S."/>
            <person name="Bono J.L."/>
            <person name="Parker C.T."/>
            <person name="Strachan N.J.C."/>
            <person name="Forbes K.J."/>
        </authorList>
    </citation>
    <scope>NUCLEOTIDE SEQUENCE [LARGE SCALE GENOMIC DNA]</scope>
    <source>
        <strain evidence="2">NCTC 13004</strain>
    </source>
</reference>
<accession>A0A1X9SNC5</accession>
<name>A0A1X9SNC5_9BACT</name>
<sequence length="65" mass="7389">MKLSNLLPFLAENQKDFKAHFAIGGGDSKDAKLPLKIFLNGKFNDDQDLQTQKTLNENIYFLFAI</sequence>
<dbReference type="AlphaFoldDB" id="A0A1X9SNC5"/>
<dbReference type="KEGG" id="clx:CLAN_1004"/>